<protein>
    <recommendedName>
        <fullName evidence="4">O-methyltransferase C-terminal domain-containing protein</fullName>
    </recommendedName>
</protein>
<accession>A0A822XP88</accession>
<dbReference type="SUPFAM" id="SSF53335">
    <property type="entry name" value="S-adenosyl-L-methionine-dependent methyltransferases"/>
    <property type="match status" value="1"/>
</dbReference>
<keyword evidence="3" id="KW-0949">S-adenosyl-L-methionine</keyword>
<dbReference type="InterPro" id="IPR029063">
    <property type="entry name" value="SAM-dependent_MTases_sf"/>
</dbReference>
<evidence type="ECO:0000256" key="3">
    <source>
        <dbReference type="ARBA" id="ARBA00022691"/>
    </source>
</evidence>
<comment type="caution">
    <text evidence="5">The sequence shown here is derived from an EMBL/GenBank/DDBJ whole genome shotgun (WGS) entry which is preliminary data.</text>
</comment>
<organism evidence="5 6">
    <name type="scientific">Nelumbo nucifera</name>
    <name type="common">Sacred lotus</name>
    <dbReference type="NCBI Taxonomy" id="4432"/>
    <lineage>
        <taxon>Eukaryota</taxon>
        <taxon>Viridiplantae</taxon>
        <taxon>Streptophyta</taxon>
        <taxon>Embryophyta</taxon>
        <taxon>Tracheophyta</taxon>
        <taxon>Spermatophyta</taxon>
        <taxon>Magnoliopsida</taxon>
        <taxon>Proteales</taxon>
        <taxon>Nelumbonaceae</taxon>
        <taxon>Nelumbo</taxon>
    </lineage>
</organism>
<reference evidence="5 6" key="1">
    <citation type="journal article" date="2020" name="Mol. Biol. Evol.">
        <title>Distinct Expression and Methylation Patterns for Genes with Different Fates following a Single Whole-Genome Duplication in Flowering Plants.</title>
        <authorList>
            <person name="Shi T."/>
            <person name="Rahmani R.S."/>
            <person name="Gugger P.F."/>
            <person name="Wang M."/>
            <person name="Li H."/>
            <person name="Zhang Y."/>
            <person name="Li Z."/>
            <person name="Wang Q."/>
            <person name="Van de Peer Y."/>
            <person name="Marchal K."/>
            <person name="Chen J."/>
        </authorList>
    </citation>
    <scope>NUCLEOTIDE SEQUENCE [LARGE SCALE GENOMIC DNA]</scope>
    <source>
        <tissue evidence="5">Leaf</tissue>
    </source>
</reference>
<dbReference type="Gene3D" id="3.40.50.150">
    <property type="entry name" value="Vaccinia Virus protein VP39"/>
    <property type="match status" value="1"/>
</dbReference>
<name>A0A822XP88_NELNU</name>
<evidence type="ECO:0000313" key="5">
    <source>
        <dbReference type="EMBL" id="DAD22240.1"/>
    </source>
</evidence>
<dbReference type="InterPro" id="IPR016461">
    <property type="entry name" value="COMT-like"/>
</dbReference>
<dbReference type="GO" id="GO:0008171">
    <property type="term" value="F:O-methyltransferase activity"/>
    <property type="evidence" value="ECO:0007669"/>
    <property type="project" value="InterPro"/>
</dbReference>
<dbReference type="InterPro" id="IPR001077">
    <property type="entry name" value="COMT_C"/>
</dbReference>
<dbReference type="Proteomes" id="UP000607653">
    <property type="component" value="Unassembled WGS sequence"/>
</dbReference>
<dbReference type="GO" id="GO:0032259">
    <property type="term" value="P:methylation"/>
    <property type="evidence" value="ECO:0007669"/>
    <property type="project" value="UniProtKB-KW"/>
</dbReference>
<evidence type="ECO:0000313" key="6">
    <source>
        <dbReference type="Proteomes" id="UP000607653"/>
    </source>
</evidence>
<dbReference type="EMBL" id="DUZY01000001">
    <property type="protein sequence ID" value="DAD22240.1"/>
    <property type="molecule type" value="Genomic_DNA"/>
</dbReference>
<gene>
    <name evidence="5" type="ORF">HUJ06_023703</name>
</gene>
<keyword evidence="1" id="KW-0489">Methyltransferase</keyword>
<dbReference type="AlphaFoldDB" id="A0A822XP88"/>
<evidence type="ECO:0000256" key="1">
    <source>
        <dbReference type="ARBA" id="ARBA00022603"/>
    </source>
</evidence>
<feature type="domain" description="O-methyltransferase C-terminal" evidence="4">
    <location>
        <begin position="38"/>
        <end position="125"/>
    </location>
</feature>
<proteinExistence type="predicted"/>
<sequence>MRIMGAKIDSTMVKDQDRVVRYAAYIPQHNLEALVKAWLILHEAVVDLKEELFMKADVELAYLYYGDKPEMNKLMQKAMSRASMPFMKAILESYDEFKGVERLVDVGRSAGDCLRMILQKHPHVREGVKGIYSYNFLGREEHFWL</sequence>
<dbReference type="Pfam" id="PF00891">
    <property type="entry name" value="Methyltransf_2"/>
    <property type="match status" value="1"/>
</dbReference>
<keyword evidence="6" id="KW-1185">Reference proteome</keyword>
<evidence type="ECO:0000259" key="4">
    <source>
        <dbReference type="Pfam" id="PF00891"/>
    </source>
</evidence>
<keyword evidence="2" id="KW-0808">Transferase</keyword>
<evidence type="ECO:0000256" key="2">
    <source>
        <dbReference type="ARBA" id="ARBA00022679"/>
    </source>
</evidence>
<dbReference type="PANTHER" id="PTHR11746">
    <property type="entry name" value="O-METHYLTRANSFERASE"/>
    <property type="match status" value="1"/>
</dbReference>